<evidence type="ECO:0000259" key="1">
    <source>
        <dbReference type="Pfam" id="PF00483"/>
    </source>
</evidence>
<evidence type="ECO:0000313" key="3">
    <source>
        <dbReference type="EMBL" id="BDZ45843.1"/>
    </source>
</evidence>
<dbReference type="InterPro" id="IPR051161">
    <property type="entry name" value="Mannose-6P_isomerase_type2"/>
</dbReference>
<dbReference type="EMBL" id="AP027731">
    <property type="protein sequence ID" value="BDZ45843.1"/>
    <property type="molecule type" value="Genomic_DNA"/>
</dbReference>
<feature type="domain" description="MannoseP isomerase/GMP-like beta-helix" evidence="2">
    <location>
        <begin position="324"/>
        <end position="376"/>
    </location>
</feature>
<dbReference type="InterPro" id="IPR049577">
    <property type="entry name" value="GMPP_N"/>
</dbReference>
<dbReference type="Pfam" id="PF00483">
    <property type="entry name" value="NTP_transferase"/>
    <property type="match status" value="1"/>
</dbReference>
<gene>
    <name evidence="3" type="ORF">GCM10025866_17520</name>
</gene>
<feature type="domain" description="Nucleotidyl transferase" evidence="1">
    <location>
        <begin position="26"/>
        <end position="307"/>
    </location>
</feature>
<dbReference type="InterPro" id="IPR029044">
    <property type="entry name" value="Nucleotide-diphossugar_trans"/>
</dbReference>
<dbReference type="PANTHER" id="PTHR46390:SF1">
    <property type="entry name" value="MANNOSE-1-PHOSPHATE GUANYLYLTRANSFERASE"/>
    <property type="match status" value="1"/>
</dbReference>
<dbReference type="InterPro" id="IPR005835">
    <property type="entry name" value="NTP_transferase_dom"/>
</dbReference>
<organism evidence="3 4">
    <name type="scientific">Naasia aerilata</name>
    <dbReference type="NCBI Taxonomy" id="1162966"/>
    <lineage>
        <taxon>Bacteria</taxon>
        <taxon>Bacillati</taxon>
        <taxon>Actinomycetota</taxon>
        <taxon>Actinomycetes</taxon>
        <taxon>Micrococcales</taxon>
        <taxon>Microbacteriaceae</taxon>
        <taxon>Naasia</taxon>
    </lineage>
</organism>
<keyword evidence="4" id="KW-1185">Reference proteome</keyword>
<dbReference type="Pfam" id="PF22640">
    <property type="entry name" value="ManC_GMP_beta-helix"/>
    <property type="match status" value="1"/>
</dbReference>
<dbReference type="InterPro" id="IPR054566">
    <property type="entry name" value="ManC/GMP-like_b-helix"/>
</dbReference>
<dbReference type="Proteomes" id="UP001321498">
    <property type="component" value="Chromosome"/>
</dbReference>
<evidence type="ECO:0000313" key="4">
    <source>
        <dbReference type="Proteomes" id="UP001321498"/>
    </source>
</evidence>
<reference evidence="4" key="1">
    <citation type="journal article" date="2019" name="Int. J. Syst. Evol. Microbiol.">
        <title>The Global Catalogue of Microorganisms (GCM) 10K type strain sequencing project: providing services to taxonomists for standard genome sequencing and annotation.</title>
        <authorList>
            <consortium name="The Broad Institute Genomics Platform"/>
            <consortium name="The Broad Institute Genome Sequencing Center for Infectious Disease"/>
            <person name="Wu L."/>
            <person name="Ma J."/>
        </authorList>
    </citation>
    <scope>NUCLEOTIDE SEQUENCE [LARGE SCALE GENOMIC DNA]</scope>
    <source>
        <strain evidence="4">NBRC 108725</strain>
    </source>
</reference>
<dbReference type="SUPFAM" id="SSF53448">
    <property type="entry name" value="Nucleotide-diphospho-sugar transferases"/>
    <property type="match status" value="1"/>
</dbReference>
<sequence>MGVSESGILWGGRGTEPEAVDRFYSVIPAGGIGSRLWPLSRAAAPKFLHDLTGSGQTLLRDTWNRLAPISGPHRIMVVTGRAHRAAVEEQLPELTDENVVLESEGKDSSAAIGLAAAILQKREPGVIIGSFAADHVINDNRRFRQSVVEAIAAADAGYIATIGITPTEPAIGFGYIKCGEPIDVPGAPDALAVEGFVEKPSLSTARKYVAAGTYLWNAGMFIARADRLLEQLGKTQPELLAGLLELADAWDTPRRGAVVDQVWPNLTKIAIDYSVAEPSAKEGLLAVIPGDFAWDDVGDFGSLAKLQSGGRKSDLAILGENARVLADSSSGIVVSETGRLISLIGVDNIVVVDTADALLVTTSEHAQRVKAVVDALKLSGRTDVL</sequence>
<evidence type="ECO:0000259" key="2">
    <source>
        <dbReference type="Pfam" id="PF22640"/>
    </source>
</evidence>
<protein>
    <submittedName>
        <fullName evidence="3">Mannose-1-phosphate guanyltransferase</fullName>
    </submittedName>
</protein>
<dbReference type="PANTHER" id="PTHR46390">
    <property type="entry name" value="MANNOSE-1-PHOSPHATE GUANYLYLTRANSFERASE"/>
    <property type="match status" value="1"/>
</dbReference>
<name>A0ABN6XNS0_9MICO</name>
<proteinExistence type="predicted"/>
<dbReference type="Gene3D" id="3.90.550.10">
    <property type="entry name" value="Spore Coat Polysaccharide Biosynthesis Protein SpsA, Chain A"/>
    <property type="match status" value="1"/>
</dbReference>
<dbReference type="CDD" id="cd02509">
    <property type="entry name" value="GDP-M1P_Guanylyltransferase"/>
    <property type="match status" value="1"/>
</dbReference>
<accession>A0ABN6XNS0</accession>
<dbReference type="SUPFAM" id="SSF159283">
    <property type="entry name" value="Guanosine diphospho-D-mannose pyrophosphorylase/mannose-6-phosphate isomerase linker domain"/>
    <property type="match status" value="1"/>
</dbReference>